<dbReference type="SUPFAM" id="SSF54427">
    <property type="entry name" value="NTF2-like"/>
    <property type="match status" value="1"/>
</dbReference>
<evidence type="ECO:0000313" key="3">
    <source>
        <dbReference type="Proteomes" id="UP000621436"/>
    </source>
</evidence>
<gene>
    <name evidence="2" type="ORF">I0Q91_05735</name>
</gene>
<keyword evidence="3" id="KW-1185">Reference proteome</keyword>
<organism evidence="2 3">
    <name type="scientific">Halonatronomonas betaini</name>
    <dbReference type="NCBI Taxonomy" id="2778430"/>
    <lineage>
        <taxon>Bacteria</taxon>
        <taxon>Bacillati</taxon>
        <taxon>Bacillota</taxon>
        <taxon>Clostridia</taxon>
        <taxon>Halanaerobiales</taxon>
        <taxon>Halarsenatibacteraceae</taxon>
        <taxon>Halonatronomonas</taxon>
    </lineage>
</organism>
<dbReference type="Gene3D" id="3.10.450.50">
    <property type="match status" value="1"/>
</dbReference>
<dbReference type="InterPro" id="IPR032710">
    <property type="entry name" value="NTF2-like_dom_sf"/>
</dbReference>
<evidence type="ECO:0000259" key="1">
    <source>
        <dbReference type="Pfam" id="PF12680"/>
    </source>
</evidence>
<sequence length="174" mass="19637">MLSRKVLTGVIVSSIMVALILTFPGVLMADGHEGPGIERTEEIVMAYLNPEDPAEIHDMSYVTEDVTFYDMSMGGVTMATSREELEDYLYWFYNVAFESEVEIRNIIISNGEAVLEWTVMGTHIGEFAEIPPTGNAIEIPMIARYKLQDHEPYHVEQGWIYPMANLLMAQLLAE</sequence>
<dbReference type="RefSeq" id="WP_270453473.1">
    <property type="nucleotide sequence ID" value="NZ_JADPIE010000003.1"/>
</dbReference>
<comment type="caution">
    <text evidence="2">The sequence shown here is derived from an EMBL/GenBank/DDBJ whole genome shotgun (WGS) entry which is preliminary data.</text>
</comment>
<dbReference type="Proteomes" id="UP000621436">
    <property type="component" value="Unassembled WGS sequence"/>
</dbReference>
<dbReference type="EMBL" id="JADPIE010000003">
    <property type="protein sequence ID" value="MBF8436569.1"/>
    <property type="molecule type" value="Genomic_DNA"/>
</dbReference>
<dbReference type="InterPro" id="IPR037401">
    <property type="entry name" value="SnoaL-like"/>
</dbReference>
<protein>
    <submittedName>
        <fullName evidence="2">Nuclear transport factor 2 family protein</fullName>
    </submittedName>
</protein>
<dbReference type="AlphaFoldDB" id="A0A931ATW7"/>
<evidence type="ECO:0000313" key="2">
    <source>
        <dbReference type="EMBL" id="MBF8436569.1"/>
    </source>
</evidence>
<proteinExistence type="predicted"/>
<accession>A0A931ATW7</accession>
<name>A0A931ATW7_9FIRM</name>
<reference evidence="2" key="1">
    <citation type="submission" date="2020-11" db="EMBL/GenBank/DDBJ databases">
        <title>Halonatronomonas betainensis gen. nov., sp. nov. a novel haloalkaliphilic representative of the family Halanaerobiacae capable of betaine degradation.</title>
        <authorList>
            <person name="Boltyanskaya Y."/>
            <person name="Kevbrin V."/>
            <person name="Detkova E."/>
            <person name="Grouzdev D.S."/>
            <person name="Koziaeva V."/>
            <person name="Zhilina T."/>
        </authorList>
    </citation>
    <scope>NUCLEOTIDE SEQUENCE</scope>
    <source>
        <strain evidence="2">Z-7014</strain>
    </source>
</reference>
<dbReference type="Pfam" id="PF12680">
    <property type="entry name" value="SnoaL_2"/>
    <property type="match status" value="1"/>
</dbReference>
<feature type="domain" description="SnoaL-like" evidence="1">
    <location>
        <begin position="48"/>
        <end position="149"/>
    </location>
</feature>